<reference evidence="1 2" key="1">
    <citation type="submission" date="2020-03" db="EMBL/GenBank/DDBJ databases">
        <title>WGS of actinomycetes isolated from Thailand.</title>
        <authorList>
            <person name="Thawai C."/>
        </authorList>
    </citation>
    <scope>NUCLEOTIDE SEQUENCE [LARGE SCALE GENOMIC DNA]</scope>
    <source>
        <strain evidence="1 2">FMUSA5-5</strain>
    </source>
</reference>
<gene>
    <name evidence="1" type="ORF">HCN51_13350</name>
</gene>
<evidence type="ECO:0008006" key="3">
    <source>
        <dbReference type="Google" id="ProtNLM"/>
    </source>
</evidence>
<dbReference type="RefSeq" id="WP_168009979.1">
    <property type="nucleotide sequence ID" value="NZ_JAATEP010000008.1"/>
</dbReference>
<keyword evidence="2" id="KW-1185">Reference proteome</keyword>
<organism evidence="1 2">
    <name type="scientific">Nonomuraea composti</name>
    <dbReference type="NCBI Taxonomy" id="2720023"/>
    <lineage>
        <taxon>Bacteria</taxon>
        <taxon>Bacillati</taxon>
        <taxon>Actinomycetota</taxon>
        <taxon>Actinomycetes</taxon>
        <taxon>Streptosporangiales</taxon>
        <taxon>Streptosporangiaceae</taxon>
        <taxon>Nonomuraea</taxon>
    </lineage>
</organism>
<sequence>MGQRIDPQVLTDPADRCLLALARLAYRGSSDKQSDQHWFITSAATLVEGYADGLLRSLVEMSDMGKSRFGSALLSAIGDDPYRAWDSRLKWLRDGFSVSVKGDKATQGFLTLVDARNAIVHGEGKLTRLQAGKIGQLVNLSQDLKRVLDIDLSSTRLVFSPTSCPLAVAVCREFVRHLDEKALEVEPRLKTYGVH</sequence>
<accession>A0ABX1B5E4</accession>
<name>A0ABX1B5E4_9ACTN</name>
<proteinExistence type="predicted"/>
<dbReference type="EMBL" id="JAATEP010000008">
    <property type="protein sequence ID" value="NJP90426.1"/>
    <property type="molecule type" value="Genomic_DNA"/>
</dbReference>
<evidence type="ECO:0000313" key="2">
    <source>
        <dbReference type="Proteomes" id="UP000696294"/>
    </source>
</evidence>
<protein>
    <recommendedName>
        <fullName evidence="3">RiboL-PSP-HEPN domain-containing protein</fullName>
    </recommendedName>
</protein>
<evidence type="ECO:0000313" key="1">
    <source>
        <dbReference type="EMBL" id="NJP90426.1"/>
    </source>
</evidence>
<comment type="caution">
    <text evidence="1">The sequence shown here is derived from an EMBL/GenBank/DDBJ whole genome shotgun (WGS) entry which is preliminary data.</text>
</comment>
<dbReference type="Proteomes" id="UP000696294">
    <property type="component" value="Unassembled WGS sequence"/>
</dbReference>